<dbReference type="SUPFAM" id="SSF141130">
    <property type="entry name" value="Acetamidase/Formamidase-like"/>
    <property type="match status" value="1"/>
</dbReference>
<accession>A0A0U2Z847</accession>
<dbReference type="KEGG" id="prt:AUC31_12840"/>
<dbReference type="InterPro" id="IPR004304">
    <property type="entry name" value="FmdA_AmdA"/>
</dbReference>
<dbReference type="PANTHER" id="PTHR31891">
    <property type="entry name" value="FORMAMIDASE C869.04-RELATED"/>
    <property type="match status" value="1"/>
</dbReference>
<dbReference type="GO" id="GO:0016811">
    <property type="term" value="F:hydrolase activity, acting on carbon-nitrogen (but not peptide) bonds, in linear amides"/>
    <property type="evidence" value="ECO:0007669"/>
    <property type="project" value="InterPro"/>
</dbReference>
<protein>
    <submittedName>
        <fullName evidence="1">Acetamidase</fullName>
    </submittedName>
</protein>
<dbReference type="PANTHER" id="PTHR31891:SF1">
    <property type="entry name" value="FORMAMIDASE C869.04-RELATED"/>
    <property type="match status" value="1"/>
</dbReference>
<gene>
    <name evidence="1" type="ORF">AUC31_12840</name>
</gene>
<sequence>MKTLPAQDVIYAFSNTLKPSLRVAAGDTVKIDTFDCFKNQLQSSDQEVAAIDWDQVNPATGPIFIEGAEIGDVLKVEIKDLEIGEQGVMVTGPNLGVMGHRMEKMESKIIPIRNGKAVFNEQLQLPLNPMIGVIGVAPEGEPISCGTPGAHGGNMDTKLITKGATLYFPVAVEGALFALGDFHAAMGDGEISVSGIEVPGSATVQFDVIKGNHLKHPLLENEEGLAFVVSAMTLDEAVSTAVEEMIDLLLPQSDLSVSDMTMLMSAAGETQISQVVDPLVTARFFVPRHVLEGLGFRLFS</sequence>
<dbReference type="EMBL" id="CP013659">
    <property type="protein sequence ID" value="ALS76027.1"/>
    <property type="molecule type" value="Genomic_DNA"/>
</dbReference>
<dbReference type="STRING" id="200991.AUC31_12840"/>
<proteinExistence type="predicted"/>
<dbReference type="AlphaFoldDB" id="A0A0U2Z847"/>
<dbReference type="Proteomes" id="UP000067683">
    <property type="component" value="Chromosome"/>
</dbReference>
<evidence type="ECO:0000313" key="2">
    <source>
        <dbReference type="Proteomes" id="UP000067683"/>
    </source>
</evidence>
<reference evidence="1" key="1">
    <citation type="submission" date="2016-01" db="EMBL/GenBank/DDBJ databases">
        <title>Complete genome of Planococcus rifietoensis type strain M8.</title>
        <authorList>
            <person name="See-Too W.S."/>
        </authorList>
    </citation>
    <scope>NUCLEOTIDE SEQUENCE [LARGE SCALE GENOMIC DNA]</scope>
    <source>
        <strain evidence="1">M8</strain>
    </source>
</reference>
<dbReference type="Pfam" id="PF03069">
    <property type="entry name" value="FmdA_AmdA"/>
    <property type="match status" value="2"/>
</dbReference>
<keyword evidence="2" id="KW-1185">Reference proteome</keyword>
<dbReference type="Gene3D" id="2.40.10.120">
    <property type="match status" value="1"/>
</dbReference>
<dbReference type="Gene3D" id="3.10.28.20">
    <property type="entry name" value="Acetamidase/Formamidase-like domains"/>
    <property type="match status" value="1"/>
</dbReference>
<name>A0A0U2Z847_9BACL</name>
<organism evidence="1 2">
    <name type="scientific">Planococcus rifietoensis</name>
    <dbReference type="NCBI Taxonomy" id="200991"/>
    <lineage>
        <taxon>Bacteria</taxon>
        <taxon>Bacillati</taxon>
        <taxon>Bacillota</taxon>
        <taxon>Bacilli</taxon>
        <taxon>Bacillales</taxon>
        <taxon>Caryophanaceae</taxon>
        <taxon>Planococcus</taxon>
    </lineage>
</organism>
<dbReference type="OrthoDB" id="9811740at2"/>
<evidence type="ECO:0000313" key="1">
    <source>
        <dbReference type="EMBL" id="ALS76027.1"/>
    </source>
</evidence>
<dbReference type="RefSeq" id="WP_058382730.1">
    <property type="nucleotide sequence ID" value="NZ_CP013659.2"/>
</dbReference>
<dbReference type="Gene3D" id="2.60.120.580">
    <property type="entry name" value="Acetamidase/Formamidase-like domains"/>
    <property type="match status" value="1"/>
</dbReference>